<dbReference type="PROSITE" id="PS50020">
    <property type="entry name" value="WW_DOMAIN_2"/>
    <property type="match status" value="1"/>
</dbReference>
<evidence type="ECO:0000313" key="9">
    <source>
        <dbReference type="Proteomes" id="UP000243217"/>
    </source>
</evidence>
<dbReference type="GO" id="GO:0005874">
    <property type="term" value="C:microtubule"/>
    <property type="evidence" value="ECO:0007669"/>
    <property type="project" value="UniProtKB-KW"/>
</dbReference>
<dbReference type="PRINTS" id="PR00380">
    <property type="entry name" value="KINESINHEAVY"/>
</dbReference>
<organism evidence="8 9">
    <name type="scientific">Thraustotheca clavata</name>
    <dbReference type="NCBI Taxonomy" id="74557"/>
    <lineage>
        <taxon>Eukaryota</taxon>
        <taxon>Sar</taxon>
        <taxon>Stramenopiles</taxon>
        <taxon>Oomycota</taxon>
        <taxon>Saprolegniomycetes</taxon>
        <taxon>Saprolegniales</taxon>
        <taxon>Achlyaceae</taxon>
        <taxon>Thraustotheca</taxon>
    </lineage>
</organism>
<reference evidence="8 9" key="1">
    <citation type="journal article" date="2014" name="Genome Biol. Evol.">
        <title>The secreted proteins of Achlya hypogyna and Thraustotheca clavata identify the ancestral oomycete secretome and reveal gene acquisitions by horizontal gene transfer.</title>
        <authorList>
            <person name="Misner I."/>
            <person name="Blouin N."/>
            <person name="Leonard G."/>
            <person name="Richards T.A."/>
            <person name="Lane C.E."/>
        </authorList>
    </citation>
    <scope>NUCLEOTIDE SEQUENCE [LARGE SCALE GENOMIC DNA]</scope>
    <source>
        <strain evidence="8 9">ATCC 34112</strain>
    </source>
</reference>
<dbReference type="PROSITE" id="PS50067">
    <property type="entry name" value="KINESIN_MOTOR_2"/>
    <property type="match status" value="1"/>
</dbReference>
<keyword evidence="4" id="KW-0493">Microtubule</keyword>
<accession>A0A1V9ZD91</accession>
<dbReference type="GO" id="GO:0007018">
    <property type="term" value="P:microtubule-based movement"/>
    <property type="evidence" value="ECO:0007669"/>
    <property type="project" value="InterPro"/>
</dbReference>
<dbReference type="Gene3D" id="3.40.850.10">
    <property type="entry name" value="Kinesin motor domain"/>
    <property type="match status" value="1"/>
</dbReference>
<feature type="domain" description="Kinesin motor" evidence="7">
    <location>
        <begin position="538"/>
        <end position="827"/>
    </location>
</feature>
<dbReference type="Gene3D" id="3.30.1470.10">
    <property type="entry name" value="Photosystem I PsaD, reaction center subunit II"/>
    <property type="match status" value="1"/>
</dbReference>
<dbReference type="InterPro" id="IPR027640">
    <property type="entry name" value="Kinesin-like_fam"/>
</dbReference>
<dbReference type="Pfam" id="PF00397">
    <property type="entry name" value="WW"/>
    <property type="match status" value="1"/>
</dbReference>
<dbReference type="GO" id="GO:0003777">
    <property type="term" value="F:microtubule motor activity"/>
    <property type="evidence" value="ECO:0007669"/>
    <property type="project" value="InterPro"/>
</dbReference>
<dbReference type="PANTHER" id="PTHR47972">
    <property type="entry name" value="KINESIN-LIKE PROTEIN KLP-3"/>
    <property type="match status" value="1"/>
</dbReference>
<dbReference type="InterPro" id="IPR001752">
    <property type="entry name" value="Kinesin_motor_dom"/>
</dbReference>
<dbReference type="Pfam" id="PF00225">
    <property type="entry name" value="Kinesin"/>
    <property type="match status" value="1"/>
</dbReference>
<keyword evidence="2 3" id="KW-0067">ATP-binding</keyword>
<dbReference type="GO" id="GO:0008017">
    <property type="term" value="F:microtubule binding"/>
    <property type="evidence" value="ECO:0007669"/>
    <property type="project" value="InterPro"/>
</dbReference>
<dbReference type="PANTHER" id="PTHR47972:SF28">
    <property type="entry name" value="KINESIN-LIKE PROTEIN KLP-3"/>
    <property type="match status" value="1"/>
</dbReference>
<feature type="domain" description="WW" evidence="6">
    <location>
        <begin position="92"/>
        <end position="125"/>
    </location>
</feature>
<keyword evidence="9" id="KW-1185">Reference proteome</keyword>
<comment type="similarity">
    <text evidence="3 4">Belongs to the TRAFAC class myosin-kinesin ATPase superfamily. Kinesin family.</text>
</comment>
<dbReference type="PROSITE" id="PS00411">
    <property type="entry name" value="KINESIN_MOTOR_1"/>
    <property type="match status" value="1"/>
</dbReference>
<gene>
    <name evidence="8" type="ORF">THRCLA_07430</name>
</gene>
<dbReference type="InterPro" id="IPR027417">
    <property type="entry name" value="P-loop_NTPase"/>
</dbReference>
<dbReference type="SUPFAM" id="SSF51045">
    <property type="entry name" value="WW domain"/>
    <property type="match status" value="1"/>
</dbReference>
<dbReference type="Proteomes" id="UP000243217">
    <property type="component" value="Unassembled WGS sequence"/>
</dbReference>
<feature type="coiled-coil region" evidence="5">
    <location>
        <begin position="213"/>
        <end position="410"/>
    </location>
</feature>
<evidence type="ECO:0000256" key="5">
    <source>
        <dbReference type="SAM" id="Coils"/>
    </source>
</evidence>
<evidence type="ECO:0000256" key="2">
    <source>
        <dbReference type="ARBA" id="ARBA00022840"/>
    </source>
</evidence>
<keyword evidence="3 4" id="KW-0505">Motor protein</keyword>
<sequence>MQSARRESDQRRVQQAGLSLLGLAFDGVGSACSSPRYVSPRAASPVAFDGSFVEGVDPQLFLEGVKEHAKYLGIDPEYDAEYLWIAKESLVAPMPTGWHQVVTKDGAPYYYNDHTGESRWEHPSDRDYMALFQEIKRRETLGERVDAYALKHQWFNHGYEESWGVYEESVGSPSYSYAGDRTMEYSESELDDETPFQYEVTTKKKSSKIGPSAEEHKKLIETLYGDINQQKQQIAELQQALLDAQNKQLHDKKSNTKEFEATIADLNDALKQSQQQVIVATAEVELVKSKAAQENLDLREQVTTLQTRVKEFELKDKAKKKCERERLERQITALQENCNELKRELESKCKLVAEAEAEIKSLKHNQELQLNSKANEDHANELQEAVNAIKKQHKAEIDNLVQDHAQAMENANADIQARKLDIEKLLGVLEADKKDHQIKYRLKFSITKYKAKCKKLENGITEKETTFATMTAELKASRSNINEQLSKAREEGQKEAYKEAESRVAAAIAEKDQLAALYNQEMKARRQLHNKLMEMAGNIRVFCRVRPIQPVELKSEGSTEAVHFRPNDTQLLDLTVAEGQKHSFEFDYVFQNSHDAHKMIVCIFAYGQTGSGKTHTMEGSSSDRGVNFRAMEELFRVRDERLLSGNMEYDMKLSILEVYNETIVDLLDGTQTSGERKALEVRMGKHGAFVENLMEVEVNTISDVEDLMKLGHSHRSVGGHDFNEHSSRSHLVLSMTITAIQKSDGKKAMSKLHLIDLAGSERISKTAASGQRLKEAQHINRSLSALGDVIASLGGNSKHVPYRNSKLTFLLQESLSGNSKVLTFHQG</sequence>
<dbReference type="InterPro" id="IPR036020">
    <property type="entry name" value="WW_dom_sf"/>
</dbReference>
<dbReference type="InterPro" id="IPR019821">
    <property type="entry name" value="Kinesin_motor_CS"/>
</dbReference>
<evidence type="ECO:0000259" key="6">
    <source>
        <dbReference type="PROSITE" id="PS50020"/>
    </source>
</evidence>
<dbReference type="PROSITE" id="PS01159">
    <property type="entry name" value="WW_DOMAIN_1"/>
    <property type="match status" value="1"/>
</dbReference>
<evidence type="ECO:0000256" key="4">
    <source>
        <dbReference type="RuleBase" id="RU000394"/>
    </source>
</evidence>
<keyword evidence="5" id="KW-0175">Coiled coil</keyword>
<dbReference type="InterPro" id="IPR036961">
    <property type="entry name" value="Kinesin_motor_dom_sf"/>
</dbReference>
<protein>
    <recommendedName>
        <fullName evidence="4">Kinesin-like protein</fullName>
    </recommendedName>
</protein>
<dbReference type="InterPro" id="IPR001202">
    <property type="entry name" value="WW_dom"/>
</dbReference>
<dbReference type="STRING" id="74557.A0A1V9ZD91"/>
<evidence type="ECO:0000313" key="8">
    <source>
        <dbReference type="EMBL" id="OQR95964.1"/>
    </source>
</evidence>
<feature type="coiled-coil region" evidence="5">
    <location>
        <begin position="471"/>
        <end position="517"/>
    </location>
</feature>
<dbReference type="CDD" id="cd00201">
    <property type="entry name" value="WW"/>
    <property type="match status" value="1"/>
</dbReference>
<dbReference type="GO" id="GO:0005524">
    <property type="term" value="F:ATP binding"/>
    <property type="evidence" value="ECO:0007669"/>
    <property type="project" value="UniProtKB-UniRule"/>
</dbReference>
<dbReference type="SMART" id="SM00129">
    <property type="entry name" value="KISc"/>
    <property type="match status" value="1"/>
</dbReference>
<dbReference type="SUPFAM" id="SSF52540">
    <property type="entry name" value="P-loop containing nucleoside triphosphate hydrolases"/>
    <property type="match status" value="1"/>
</dbReference>
<evidence type="ECO:0000259" key="7">
    <source>
        <dbReference type="PROSITE" id="PS50067"/>
    </source>
</evidence>
<feature type="binding site" evidence="3">
    <location>
        <begin position="607"/>
        <end position="614"/>
    </location>
    <ligand>
        <name>ATP</name>
        <dbReference type="ChEBI" id="CHEBI:30616"/>
    </ligand>
</feature>
<evidence type="ECO:0000256" key="1">
    <source>
        <dbReference type="ARBA" id="ARBA00022741"/>
    </source>
</evidence>
<dbReference type="AlphaFoldDB" id="A0A1V9ZD91"/>
<evidence type="ECO:0000256" key="3">
    <source>
        <dbReference type="PROSITE-ProRule" id="PRU00283"/>
    </source>
</evidence>
<dbReference type="EMBL" id="JNBS01001997">
    <property type="protein sequence ID" value="OQR95964.1"/>
    <property type="molecule type" value="Genomic_DNA"/>
</dbReference>
<comment type="caution">
    <text evidence="8">The sequence shown here is derived from an EMBL/GenBank/DDBJ whole genome shotgun (WGS) entry which is preliminary data.</text>
</comment>
<name>A0A1V9ZD91_9STRA</name>
<proteinExistence type="inferred from homology"/>
<keyword evidence="1 3" id="KW-0547">Nucleotide-binding</keyword>
<dbReference type="OrthoDB" id="3176171at2759"/>
<dbReference type="SMART" id="SM00456">
    <property type="entry name" value="WW"/>
    <property type="match status" value="1"/>
</dbReference>